<reference evidence="2" key="1">
    <citation type="submission" date="2016-10" db="EMBL/GenBank/DDBJ databases">
        <authorList>
            <person name="Wibberg D."/>
        </authorList>
    </citation>
    <scope>NUCLEOTIDE SEQUENCE [LARGE SCALE GENOMIC DNA]</scope>
</reference>
<accession>A0A1R3U0Y6</accession>
<proteinExistence type="predicted"/>
<evidence type="ECO:0000313" key="2">
    <source>
        <dbReference type="Proteomes" id="UP000187891"/>
    </source>
</evidence>
<evidence type="ECO:0000313" key="1">
    <source>
        <dbReference type="EMBL" id="SCX34675.1"/>
    </source>
</evidence>
<dbReference type="AlphaFoldDB" id="A0A1R3U0Y6"/>
<dbReference type="EMBL" id="FMUE01000016">
    <property type="protein sequence ID" value="SCX34675.1"/>
    <property type="molecule type" value="Genomic_DNA"/>
</dbReference>
<protein>
    <recommendedName>
        <fullName evidence="3">DUF3396 domain-containing protein</fullName>
    </recommendedName>
</protein>
<dbReference type="STRING" id="1907666.DSM25559_4555"/>
<gene>
    <name evidence="1" type="ORF">DSM25559_4555</name>
</gene>
<dbReference type="Proteomes" id="UP000187891">
    <property type="component" value="Unassembled WGS sequence"/>
</dbReference>
<sequence length="310" mass="34822">MPDFILYEGDPIAVPAFRIIAIIDGEIHGERNRQILTSIYAKFEALFGESANVTSYNFPGYTGKIRWTNPKIIEDGRSFFQKESTKYGQGIRRYGYALDSFKEPALPFFGVEQRSYFNFLEIAIPEDNSSAMDFANFVTEQLMEAPVISGFMGMGFFLPPYKSSLQFMMGGTAARYRAVIDVTPDMLMEGIRKEGSAYRWQPGEQPGIGDIGWRTFVGAEFWDRLPDQAELTEAPNVEIEKSDSVLCITAGERPIWGDVNKGEDIGAYKASARYLAPIRMPNSAFEAFGFGGNGTPEHKDKVEAYLKRFD</sequence>
<organism evidence="1 2">
    <name type="scientific">Agrobacterium rosae</name>
    <dbReference type="NCBI Taxonomy" id="1972867"/>
    <lineage>
        <taxon>Bacteria</taxon>
        <taxon>Pseudomonadati</taxon>
        <taxon>Pseudomonadota</taxon>
        <taxon>Alphaproteobacteria</taxon>
        <taxon>Hyphomicrobiales</taxon>
        <taxon>Rhizobiaceae</taxon>
        <taxon>Rhizobium/Agrobacterium group</taxon>
        <taxon>Agrobacterium</taxon>
    </lineage>
</organism>
<name>A0A1R3U0Y6_9HYPH</name>
<evidence type="ECO:0008006" key="3">
    <source>
        <dbReference type="Google" id="ProtNLM"/>
    </source>
</evidence>
<dbReference type="RefSeq" id="WP_077122561.1">
    <property type="nucleotide sequence ID" value="NZ_FMUE01000016.1"/>
</dbReference>